<proteinExistence type="predicted"/>
<dbReference type="EMBL" id="NHOQ01002872">
    <property type="protein sequence ID" value="PWA14120.1"/>
    <property type="molecule type" value="Genomic_DNA"/>
</dbReference>
<dbReference type="Proteomes" id="UP000250572">
    <property type="component" value="Unassembled WGS sequence"/>
</dbReference>
<sequence>MKLSTQARSLMYGRCTRSAAGSFFLLVTVSGNSMKINSTELRLSFIMALCLLSEKQPNNSVLSVPLVSPSGSRCSSLPQAILI</sequence>
<accession>A0A315URE9</accession>
<reference evidence="1 2" key="1">
    <citation type="journal article" date="2018" name="G3 (Bethesda)">
        <title>A High-Quality Reference Genome for the Invasive Mosquitofish Gambusia affinis Using a Chicago Library.</title>
        <authorList>
            <person name="Hoffberg S.L."/>
            <person name="Troendle N.J."/>
            <person name="Glenn T.C."/>
            <person name="Mahmud O."/>
            <person name="Louha S."/>
            <person name="Chalopin D."/>
            <person name="Bennetzen J.L."/>
            <person name="Mauricio R."/>
        </authorList>
    </citation>
    <scope>NUCLEOTIDE SEQUENCE [LARGE SCALE GENOMIC DNA]</scope>
    <source>
        <strain evidence="1">NE01/NJP1002.9</strain>
        <tissue evidence="1">Muscle</tissue>
    </source>
</reference>
<organism evidence="1 2">
    <name type="scientific">Gambusia affinis</name>
    <name type="common">Western mosquitofish</name>
    <name type="synonym">Heterandria affinis</name>
    <dbReference type="NCBI Taxonomy" id="33528"/>
    <lineage>
        <taxon>Eukaryota</taxon>
        <taxon>Metazoa</taxon>
        <taxon>Chordata</taxon>
        <taxon>Craniata</taxon>
        <taxon>Vertebrata</taxon>
        <taxon>Euteleostomi</taxon>
        <taxon>Actinopterygii</taxon>
        <taxon>Neopterygii</taxon>
        <taxon>Teleostei</taxon>
        <taxon>Neoteleostei</taxon>
        <taxon>Acanthomorphata</taxon>
        <taxon>Ovalentaria</taxon>
        <taxon>Atherinomorphae</taxon>
        <taxon>Cyprinodontiformes</taxon>
        <taxon>Poeciliidae</taxon>
        <taxon>Poeciliinae</taxon>
        <taxon>Gambusia</taxon>
    </lineage>
</organism>
<gene>
    <name evidence="1" type="ORF">CCH79_00016691</name>
</gene>
<keyword evidence="2" id="KW-1185">Reference proteome</keyword>
<evidence type="ECO:0000313" key="2">
    <source>
        <dbReference type="Proteomes" id="UP000250572"/>
    </source>
</evidence>
<protein>
    <submittedName>
        <fullName evidence="1">Uncharacterized protein</fullName>
    </submittedName>
</protein>
<name>A0A315URE9_GAMAF</name>
<comment type="caution">
    <text evidence="1">The sequence shown here is derived from an EMBL/GenBank/DDBJ whole genome shotgun (WGS) entry which is preliminary data.</text>
</comment>
<evidence type="ECO:0000313" key="1">
    <source>
        <dbReference type="EMBL" id="PWA14120.1"/>
    </source>
</evidence>
<dbReference type="AlphaFoldDB" id="A0A315URE9"/>